<evidence type="ECO:0000313" key="7">
    <source>
        <dbReference type="EMBL" id="GGI27514.1"/>
    </source>
</evidence>
<reference evidence="7" key="1">
    <citation type="journal article" date="2014" name="Int. J. Syst. Evol. Microbiol.">
        <title>Complete genome sequence of Corynebacterium casei LMG S-19264T (=DSM 44701T), isolated from a smear-ripened cheese.</title>
        <authorList>
            <consortium name="US DOE Joint Genome Institute (JGI-PGF)"/>
            <person name="Walter F."/>
            <person name="Albersmeier A."/>
            <person name="Kalinowski J."/>
            <person name="Ruckert C."/>
        </authorList>
    </citation>
    <scope>NUCLEOTIDE SEQUENCE</scope>
    <source>
        <strain evidence="7">CGMCC 1.15034</strain>
    </source>
</reference>
<evidence type="ECO:0000256" key="5">
    <source>
        <dbReference type="ARBA" id="ARBA00022764"/>
    </source>
</evidence>
<reference evidence="7" key="3">
    <citation type="submission" date="2022-12" db="EMBL/GenBank/DDBJ databases">
        <authorList>
            <person name="Sun Q."/>
            <person name="Zhou Y."/>
        </authorList>
    </citation>
    <scope>NUCLEOTIDE SEQUENCE</scope>
    <source>
        <strain evidence="7">CGMCC 1.15034</strain>
    </source>
</reference>
<evidence type="ECO:0000256" key="1">
    <source>
        <dbReference type="ARBA" id="ARBA00004418"/>
    </source>
</evidence>
<comment type="subcellular location">
    <subcellularLocation>
        <location evidence="1">Periplasm</location>
    </subcellularLocation>
</comment>
<gene>
    <name evidence="7" type="ORF">GCM10010987_44770</name>
    <name evidence="8" type="ORF">XH86_35900</name>
</gene>
<dbReference type="PANTHER" id="PTHR30006">
    <property type="entry name" value="THIAMINE-BINDING PERIPLASMIC PROTEIN-RELATED"/>
    <property type="match status" value="1"/>
</dbReference>
<evidence type="ECO:0000256" key="4">
    <source>
        <dbReference type="ARBA" id="ARBA00022729"/>
    </source>
</evidence>
<name>A0A410VJ01_9BRAD</name>
<dbReference type="EMBL" id="BMHC01000010">
    <property type="protein sequence ID" value="GGI27514.1"/>
    <property type="molecule type" value="Genomic_DNA"/>
</dbReference>
<dbReference type="PANTHER" id="PTHR30006:SF3">
    <property type="entry name" value="THIAMINE-BINDING PERIPLASMIC PROTEIN"/>
    <property type="match status" value="1"/>
</dbReference>
<keyword evidence="8" id="KW-0614">Plasmid</keyword>
<sequence length="355" mass="39349">MNRRKFTKTTMLAGATLAAPAIMGRASAAGETLYIADAGGSVSQIYKELFYTPFTEATGITVVPVVRAAQPLPQMQSMVDTKNYIFDACIGAGMDEAVRYLALDLVEKITLPKHLYDDLPVELRNLAGFVPDSISAYSTVYRTSATGKDLTCVADMWDKAIPGVRSLRNSGRDNIEWALRADGVKPGQAIINELKTDAGWIRAFKKLDQIKPRIAMWWTTAPQSAQLLHSGEIDITATYVNRAAELIVQGEDLKILWNQGYYTAYGWSIPKGNPKVAMVQKLIEFTLDPKRQAARAARVLNGTASISAYQYIDPKILYLIPTQPDNFKQLVPLDVSFWGENLSKSNEMFNAWLIK</sequence>
<dbReference type="RefSeq" id="WP_128929621.1">
    <property type="nucleotide sequence ID" value="NZ_BMHC01000010.1"/>
</dbReference>
<evidence type="ECO:0000256" key="3">
    <source>
        <dbReference type="ARBA" id="ARBA00022448"/>
    </source>
</evidence>
<dbReference type="Gene3D" id="3.40.190.10">
    <property type="entry name" value="Periplasmic binding protein-like II"/>
    <property type="match status" value="2"/>
</dbReference>
<dbReference type="GO" id="GO:0030975">
    <property type="term" value="F:thiamine binding"/>
    <property type="evidence" value="ECO:0007669"/>
    <property type="project" value="TreeGrafter"/>
</dbReference>
<dbReference type="GO" id="GO:0015888">
    <property type="term" value="P:thiamine transport"/>
    <property type="evidence" value="ECO:0007669"/>
    <property type="project" value="TreeGrafter"/>
</dbReference>
<feature type="signal peptide" evidence="6">
    <location>
        <begin position="1"/>
        <end position="28"/>
    </location>
</feature>
<keyword evidence="3" id="KW-0813">Transport</keyword>
<dbReference type="GO" id="GO:0030976">
    <property type="term" value="F:thiamine pyrophosphate binding"/>
    <property type="evidence" value="ECO:0007669"/>
    <property type="project" value="TreeGrafter"/>
</dbReference>
<dbReference type="SUPFAM" id="SSF53850">
    <property type="entry name" value="Periplasmic binding protein-like II"/>
    <property type="match status" value="1"/>
</dbReference>
<dbReference type="EMBL" id="CP030058">
    <property type="protein sequence ID" value="QOZ64208.1"/>
    <property type="molecule type" value="Genomic_DNA"/>
</dbReference>
<dbReference type="Proteomes" id="UP000625079">
    <property type="component" value="Unassembled WGS sequence"/>
</dbReference>
<dbReference type="Proteomes" id="UP000593880">
    <property type="component" value="Plasmid unnamed"/>
</dbReference>
<dbReference type="InterPro" id="IPR006059">
    <property type="entry name" value="SBP"/>
</dbReference>
<dbReference type="GO" id="GO:0030288">
    <property type="term" value="C:outer membrane-bounded periplasmic space"/>
    <property type="evidence" value="ECO:0007669"/>
    <property type="project" value="TreeGrafter"/>
</dbReference>
<evidence type="ECO:0000256" key="6">
    <source>
        <dbReference type="SAM" id="SignalP"/>
    </source>
</evidence>
<dbReference type="OrthoDB" id="9815444at2"/>
<accession>A0A410VJ01</accession>
<geneLocation type="plasmid" evidence="8 9">
    <name>unnamed</name>
</geneLocation>
<keyword evidence="4 6" id="KW-0732">Signal</keyword>
<protein>
    <submittedName>
        <fullName evidence="7">Dehydrogenase</fullName>
    </submittedName>
</protein>
<feature type="chain" id="PRO_5044601455" evidence="6">
    <location>
        <begin position="29"/>
        <end position="355"/>
    </location>
</feature>
<keyword evidence="9" id="KW-1185">Reference proteome</keyword>
<reference evidence="8 9" key="2">
    <citation type="submission" date="2018-06" db="EMBL/GenBank/DDBJ databases">
        <title>Comparative genomics of rhizobia nodulating Arachis hypogaea in China.</title>
        <authorList>
            <person name="Li Y."/>
        </authorList>
    </citation>
    <scope>NUCLEOTIDE SEQUENCE [LARGE SCALE GENOMIC DNA]</scope>
    <source>
        <strain evidence="8 9">CCBAU 51658</strain>
        <plasmid evidence="8 9">unnamed</plasmid>
    </source>
</reference>
<organism evidence="7 10">
    <name type="scientific">Bradyrhizobium guangdongense</name>
    <dbReference type="NCBI Taxonomy" id="1325090"/>
    <lineage>
        <taxon>Bacteria</taxon>
        <taxon>Pseudomonadati</taxon>
        <taxon>Pseudomonadota</taxon>
        <taxon>Alphaproteobacteria</taxon>
        <taxon>Hyphomicrobiales</taxon>
        <taxon>Nitrobacteraceae</taxon>
        <taxon>Bradyrhizobium</taxon>
    </lineage>
</organism>
<proteinExistence type="inferred from homology"/>
<comment type="similarity">
    <text evidence="2">Belongs to the bacterial solute-binding protein 1 family.</text>
</comment>
<evidence type="ECO:0000313" key="10">
    <source>
        <dbReference type="Proteomes" id="UP000625079"/>
    </source>
</evidence>
<keyword evidence="5" id="KW-0574">Periplasm</keyword>
<dbReference type="Pfam" id="PF13416">
    <property type="entry name" value="SBP_bac_8"/>
    <property type="match status" value="1"/>
</dbReference>
<evidence type="ECO:0000313" key="9">
    <source>
        <dbReference type="Proteomes" id="UP000593880"/>
    </source>
</evidence>
<evidence type="ECO:0000313" key="8">
    <source>
        <dbReference type="EMBL" id="QOZ64208.1"/>
    </source>
</evidence>
<dbReference type="AlphaFoldDB" id="A0A410VJ01"/>
<evidence type="ECO:0000256" key="2">
    <source>
        <dbReference type="ARBA" id="ARBA00008520"/>
    </source>
</evidence>